<comment type="function">
    <text evidence="1">Involved in the catabolism of quinolinic acid (QA).</text>
</comment>
<evidence type="ECO:0000256" key="12">
    <source>
        <dbReference type="SAM" id="MobiDB-lite"/>
    </source>
</evidence>
<comment type="caution">
    <text evidence="15">The sequence shown here is derived from an EMBL/GenBank/DDBJ whole genome shotgun (WGS) entry which is preliminary data.</text>
</comment>
<evidence type="ECO:0000256" key="6">
    <source>
        <dbReference type="ARBA" id="ARBA00020990"/>
    </source>
</evidence>
<dbReference type="NCBIfam" id="TIGR00078">
    <property type="entry name" value="nadC"/>
    <property type="match status" value="1"/>
</dbReference>
<keyword evidence="7" id="KW-0662">Pyridine nucleotide biosynthesis</keyword>
<comment type="similarity">
    <text evidence="3">Belongs to the NadC/ModD family.</text>
</comment>
<comment type="subunit">
    <text evidence="4">Hexamer formed by 3 homodimers.</text>
</comment>
<dbReference type="PANTHER" id="PTHR32179:SF3">
    <property type="entry name" value="NICOTINATE-NUCLEOTIDE PYROPHOSPHORYLASE [CARBOXYLATING]"/>
    <property type="match status" value="1"/>
</dbReference>
<dbReference type="SUPFAM" id="SSF54675">
    <property type="entry name" value="Nicotinate/Quinolinate PRTase N-terminal domain-like"/>
    <property type="match status" value="1"/>
</dbReference>
<evidence type="ECO:0000256" key="5">
    <source>
        <dbReference type="ARBA" id="ARBA00011944"/>
    </source>
</evidence>
<dbReference type="InterPro" id="IPR027277">
    <property type="entry name" value="NadC/ModD"/>
</dbReference>
<dbReference type="GO" id="GO:0004514">
    <property type="term" value="F:nicotinate-nucleotide diphosphorylase (carboxylating) activity"/>
    <property type="evidence" value="ECO:0007669"/>
    <property type="project" value="UniProtKB-EC"/>
</dbReference>
<evidence type="ECO:0000256" key="11">
    <source>
        <dbReference type="ARBA" id="ARBA00047445"/>
    </source>
</evidence>
<dbReference type="PIRSF" id="PIRSF006250">
    <property type="entry name" value="NadC_ModD"/>
    <property type="match status" value="1"/>
</dbReference>
<evidence type="ECO:0000256" key="4">
    <source>
        <dbReference type="ARBA" id="ARBA00011218"/>
    </source>
</evidence>
<evidence type="ECO:0000256" key="1">
    <source>
        <dbReference type="ARBA" id="ARBA00003237"/>
    </source>
</evidence>
<evidence type="ECO:0000256" key="3">
    <source>
        <dbReference type="ARBA" id="ARBA00009400"/>
    </source>
</evidence>
<proteinExistence type="inferred from homology"/>
<feature type="region of interest" description="Disordered" evidence="12">
    <location>
        <begin position="296"/>
        <end position="315"/>
    </location>
</feature>
<dbReference type="FunFam" id="3.90.1170.20:FF:000003">
    <property type="entry name" value="Nicotinate-nucleotide pyrophosphorylase [carboxylating]"/>
    <property type="match status" value="1"/>
</dbReference>
<dbReference type="PANTHER" id="PTHR32179">
    <property type="entry name" value="NICOTINATE-NUCLEOTIDE PYROPHOSPHORYLASE [CARBOXYLATING]"/>
    <property type="match status" value="1"/>
</dbReference>
<dbReference type="CDD" id="cd01572">
    <property type="entry name" value="QPRTase"/>
    <property type="match status" value="1"/>
</dbReference>
<dbReference type="GO" id="GO:0009435">
    <property type="term" value="P:NAD+ biosynthetic process"/>
    <property type="evidence" value="ECO:0007669"/>
    <property type="project" value="InterPro"/>
</dbReference>
<dbReference type="SUPFAM" id="SSF51690">
    <property type="entry name" value="Nicotinate/Quinolinate PRTase C-terminal domain-like"/>
    <property type="match status" value="1"/>
</dbReference>
<evidence type="ECO:0000256" key="10">
    <source>
        <dbReference type="ARBA" id="ARBA00033102"/>
    </source>
</evidence>
<reference evidence="15" key="1">
    <citation type="journal article" date="2021" name="J Fungi (Basel)">
        <title>Virulence traits and population genomics of the black yeast Aureobasidium melanogenum.</title>
        <authorList>
            <person name="Cernosa A."/>
            <person name="Sun X."/>
            <person name="Gostincar C."/>
            <person name="Fang C."/>
            <person name="Gunde-Cimerman N."/>
            <person name="Song Z."/>
        </authorList>
    </citation>
    <scope>NUCLEOTIDE SEQUENCE</scope>
    <source>
        <strain evidence="15">EXF-9911</strain>
    </source>
</reference>
<comment type="catalytic activity">
    <reaction evidence="11">
        <text>nicotinate beta-D-ribonucleotide + CO2 + diphosphate = quinolinate + 5-phospho-alpha-D-ribose 1-diphosphate + 2 H(+)</text>
        <dbReference type="Rhea" id="RHEA:12733"/>
        <dbReference type="ChEBI" id="CHEBI:15378"/>
        <dbReference type="ChEBI" id="CHEBI:16526"/>
        <dbReference type="ChEBI" id="CHEBI:29959"/>
        <dbReference type="ChEBI" id="CHEBI:33019"/>
        <dbReference type="ChEBI" id="CHEBI:57502"/>
        <dbReference type="ChEBI" id="CHEBI:58017"/>
        <dbReference type="EC" id="2.4.2.19"/>
    </reaction>
</comment>
<dbReference type="InterPro" id="IPR004393">
    <property type="entry name" value="NadC"/>
</dbReference>
<name>A0A9P8EW84_AURME</name>
<evidence type="ECO:0000256" key="9">
    <source>
        <dbReference type="ARBA" id="ARBA00022679"/>
    </source>
</evidence>
<dbReference type="Pfam" id="PF02749">
    <property type="entry name" value="QRPTase_N"/>
    <property type="match status" value="1"/>
</dbReference>
<gene>
    <name evidence="15" type="ORF">KCU76_g299</name>
</gene>
<feature type="compositionally biased region" description="Basic and acidic residues" evidence="12">
    <location>
        <begin position="303"/>
        <end position="315"/>
    </location>
</feature>
<accession>A0A9P8EW84</accession>
<evidence type="ECO:0000256" key="7">
    <source>
        <dbReference type="ARBA" id="ARBA00022642"/>
    </source>
</evidence>
<dbReference type="GO" id="GO:0005737">
    <property type="term" value="C:cytoplasm"/>
    <property type="evidence" value="ECO:0007669"/>
    <property type="project" value="TreeGrafter"/>
</dbReference>
<protein>
    <recommendedName>
        <fullName evidence="6">Nicotinate-nucleotide pyrophosphorylase [carboxylating]</fullName>
        <ecNumber evidence="5">2.4.2.19</ecNumber>
    </recommendedName>
    <alternativeName>
        <fullName evidence="10">Quinolinate phosphoribosyltransferase [decarboxylating]</fullName>
    </alternativeName>
</protein>
<feature type="non-terminal residue" evidence="15">
    <location>
        <position position="1"/>
    </location>
</feature>
<dbReference type="GO" id="GO:0034213">
    <property type="term" value="P:quinolinate catabolic process"/>
    <property type="evidence" value="ECO:0007669"/>
    <property type="project" value="TreeGrafter"/>
</dbReference>
<dbReference type="Proteomes" id="UP000779574">
    <property type="component" value="Unassembled WGS sequence"/>
</dbReference>
<dbReference type="Gene3D" id="3.20.20.70">
    <property type="entry name" value="Aldolase class I"/>
    <property type="match status" value="1"/>
</dbReference>
<evidence type="ECO:0000256" key="2">
    <source>
        <dbReference type="ARBA" id="ARBA00004893"/>
    </source>
</evidence>
<dbReference type="InterPro" id="IPR036068">
    <property type="entry name" value="Nicotinate_pribotase-like_C"/>
</dbReference>
<dbReference type="InterPro" id="IPR022412">
    <property type="entry name" value="Quinolinate_PRibosylTrfase_N"/>
</dbReference>
<keyword evidence="9" id="KW-0808">Transferase</keyword>
<dbReference type="AlphaFoldDB" id="A0A9P8EW84"/>
<comment type="pathway">
    <text evidence="2">Cofactor biosynthesis; NAD(+) biosynthesis; nicotinate D-ribonucleotide from quinolinate: step 1/1.</text>
</comment>
<keyword evidence="8" id="KW-0328">Glycosyltransferase</keyword>
<feature type="domain" description="Quinolinate phosphoribosyl transferase C-terminal" evidence="13">
    <location>
        <begin position="122"/>
        <end position="297"/>
    </location>
</feature>
<dbReference type="FunFam" id="3.20.20.70:FF:000090">
    <property type="entry name" value="Nicotinate-nucleotide pyrophosphorylase [carboxylating]"/>
    <property type="match status" value="1"/>
</dbReference>
<evidence type="ECO:0000259" key="14">
    <source>
        <dbReference type="Pfam" id="PF02749"/>
    </source>
</evidence>
<dbReference type="OrthoDB" id="10067394at2759"/>
<dbReference type="EMBL" id="JAHFXF010000005">
    <property type="protein sequence ID" value="KAG9701068.1"/>
    <property type="molecule type" value="Genomic_DNA"/>
</dbReference>
<reference evidence="15" key="2">
    <citation type="submission" date="2021-08" db="EMBL/GenBank/DDBJ databases">
        <authorList>
            <person name="Gostincar C."/>
            <person name="Sun X."/>
            <person name="Song Z."/>
            <person name="Gunde-Cimerman N."/>
        </authorList>
    </citation>
    <scope>NUCLEOTIDE SEQUENCE</scope>
    <source>
        <strain evidence="15">EXF-9911</strain>
    </source>
</reference>
<feature type="domain" description="Quinolinate phosphoribosyl transferase N-terminal" evidence="14">
    <location>
        <begin position="45"/>
        <end position="120"/>
    </location>
</feature>
<organism evidence="15 16">
    <name type="scientific">Aureobasidium melanogenum</name>
    <name type="common">Aureobasidium pullulans var. melanogenum</name>
    <dbReference type="NCBI Taxonomy" id="46634"/>
    <lineage>
        <taxon>Eukaryota</taxon>
        <taxon>Fungi</taxon>
        <taxon>Dikarya</taxon>
        <taxon>Ascomycota</taxon>
        <taxon>Pezizomycotina</taxon>
        <taxon>Dothideomycetes</taxon>
        <taxon>Dothideomycetidae</taxon>
        <taxon>Dothideales</taxon>
        <taxon>Saccotheciaceae</taxon>
        <taxon>Aureobasidium</taxon>
    </lineage>
</organism>
<dbReference type="InterPro" id="IPR013785">
    <property type="entry name" value="Aldolase_TIM"/>
</dbReference>
<evidence type="ECO:0000259" key="13">
    <source>
        <dbReference type="Pfam" id="PF01729"/>
    </source>
</evidence>
<evidence type="ECO:0000313" key="15">
    <source>
        <dbReference type="EMBL" id="KAG9701068.1"/>
    </source>
</evidence>
<dbReference type="Gene3D" id="3.90.1170.20">
    <property type="entry name" value="Quinolinate phosphoribosyl transferase, N-terminal domain"/>
    <property type="match status" value="1"/>
</dbReference>
<sequence length="315" mass="33245">MPITSGAPAHGNPAHLLPPSWTSVISAWLAEDTPSFDYGGFVVGAAPATARLLAKSPGILAGVPFVDEIFKQLECKVEWLVKEGDLVGQNGKQHVATVTGPTRNLLLGERVALNVVARCSGIATKSQSLLTLLRNAGYKNTLAGTRKTTPGFRLVEKYGMIVGGCDPHRQDLSTMTMLKDNHIWACNNNIATAVSAAKAAGGFAIKVEVECQSLNEAEQACDAGADVVMLDNFTPEEMKKAARSLKQKYGGGPRGPLVEVSGGLTEDNVSDYVSDDVDVISSSSIHQGTKHVDFSLKIVPKGQEAKDGKGESTAT</sequence>
<dbReference type="EC" id="2.4.2.19" evidence="5"/>
<evidence type="ECO:0000256" key="8">
    <source>
        <dbReference type="ARBA" id="ARBA00022676"/>
    </source>
</evidence>
<dbReference type="InterPro" id="IPR037128">
    <property type="entry name" value="Quinolinate_PRibosylTase_N_sf"/>
</dbReference>
<dbReference type="Pfam" id="PF01729">
    <property type="entry name" value="QRPTase_C"/>
    <property type="match status" value="1"/>
</dbReference>
<dbReference type="InterPro" id="IPR002638">
    <property type="entry name" value="Quinolinate_PRibosylTrfase_C"/>
</dbReference>
<evidence type="ECO:0000313" key="16">
    <source>
        <dbReference type="Proteomes" id="UP000779574"/>
    </source>
</evidence>